<dbReference type="OrthoDB" id="853850at2"/>
<evidence type="ECO:0000313" key="2">
    <source>
        <dbReference type="EMBL" id="SIQ46510.1"/>
    </source>
</evidence>
<name>A0A1N6SZJ8_9BACT</name>
<keyword evidence="1" id="KW-0812">Transmembrane</keyword>
<dbReference type="RefSeq" id="WP_076420285.1">
    <property type="nucleotide sequence ID" value="NZ_FTNM01000001.1"/>
</dbReference>
<keyword evidence="3" id="KW-1185">Reference proteome</keyword>
<feature type="transmembrane region" description="Helical" evidence="1">
    <location>
        <begin position="33"/>
        <end position="53"/>
    </location>
</feature>
<evidence type="ECO:0000256" key="1">
    <source>
        <dbReference type="SAM" id="Phobius"/>
    </source>
</evidence>
<accession>A0A1N6SZJ8</accession>
<dbReference type="EMBL" id="FTNM01000001">
    <property type="protein sequence ID" value="SIQ46510.1"/>
    <property type="molecule type" value="Genomic_DNA"/>
</dbReference>
<reference evidence="3" key="1">
    <citation type="submission" date="2017-01" db="EMBL/GenBank/DDBJ databases">
        <authorList>
            <person name="Varghese N."/>
            <person name="Submissions S."/>
        </authorList>
    </citation>
    <scope>NUCLEOTIDE SEQUENCE [LARGE SCALE GENOMIC DNA]</scope>
    <source>
        <strain evidence="3">DM9</strain>
    </source>
</reference>
<keyword evidence="1" id="KW-1133">Transmembrane helix</keyword>
<organism evidence="2 3">
    <name type="scientific">Pontibacter lucknowensis</name>
    <dbReference type="NCBI Taxonomy" id="1077936"/>
    <lineage>
        <taxon>Bacteria</taxon>
        <taxon>Pseudomonadati</taxon>
        <taxon>Bacteroidota</taxon>
        <taxon>Cytophagia</taxon>
        <taxon>Cytophagales</taxon>
        <taxon>Hymenobacteraceae</taxon>
        <taxon>Pontibacter</taxon>
    </lineage>
</organism>
<keyword evidence="1" id="KW-0472">Membrane</keyword>
<dbReference type="Proteomes" id="UP000185924">
    <property type="component" value="Unassembled WGS sequence"/>
</dbReference>
<proteinExistence type="predicted"/>
<evidence type="ECO:0000313" key="3">
    <source>
        <dbReference type="Proteomes" id="UP000185924"/>
    </source>
</evidence>
<sequence>MPNQRIFRILLAIACFVFAGVKGWQIIQGEYEWMDIFFLIAFLGFGIMYVVLLNKNKPQQ</sequence>
<gene>
    <name evidence="2" type="ORF">SAMN05421545_0043</name>
</gene>
<dbReference type="STRING" id="1077936.SAMN05421545_0043"/>
<protein>
    <submittedName>
        <fullName evidence="2">Uncharacterized protein</fullName>
    </submittedName>
</protein>
<dbReference type="AlphaFoldDB" id="A0A1N6SZJ8"/>